<gene>
    <name evidence="10" type="ORF">ID810_07610</name>
</gene>
<dbReference type="PANTHER" id="PTHR42747:SF3">
    <property type="entry name" value="NITRONATE MONOOXYGENASE-RELATED"/>
    <property type="match status" value="1"/>
</dbReference>
<dbReference type="Gene3D" id="3.20.20.70">
    <property type="entry name" value="Aldolase class I"/>
    <property type="match status" value="1"/>
</dbReference>
<evidence type="ECO:0000256" key="7">
    <source>
        <dbReference type="ARBA" id="ARBA00023033"/>
    </source>
</evidence>
<keyword evidence="6" id="KW-0560">Oxidoreductase</keyword>
<dbReference type="GO" id="GO:0016627">
    <property type="term" value="F:oxidoreductase activity, acting on the CH-CH group of donors"/>
    <property type="evidence" value="ECO:0007669"/>
    <property type="project" value="InterPro"/>
</dbReference>
<comment type="cofactor">
    <cofactor evidence="1">
        <name>FMN</name>
        <dbReference type="ChEBI" id="CHEBI:58210"/>
    </cofactor>
</comment>
<protein>
    <recommendedName>
        <fullName evidence="8">Propionate 3-nitronate monooxygenase</fullName>
    </recommendedName>
</protein>
<reference evidence="10 11" key="1">
    <citation type="submission" date="2020-11" db="EMBL/GenBank/DDBJ databases">
        <title>Actinomyces sp. ZJ750.</title>
        <authorList>
            <person name="Zhou J."/>
        </authorList>
    </citation>
    <scope>NUCLEOTIDE SEQUENCE [LARGE SCALE GENOMIC DNA]</scope>
    <source>
        <strain evidence="10 11">ZJ750</strain>
    </source>
</reference>
<dbReference type="GO" id="GO:0018580">
    <property type="term" value="F:nitronate monooxygenase activity"/>
    <property type="evidence" value="ECO:0007669"/>
    <property type="project" value="InterPro"/>
</dbReference>
<evidence type="ECO:0000256" key="1">
    <source>
        <dbReference type="ARBA" id="ARBA00001917"/>
    </source>
</evidence>
<sequence length="340" mass="34563">MASTPLLASSLPLAAAPMAGGPSTVALAGAVAGAGAFPFLAGGYRPVEALAEQISQARRLGADFGVNLFVPSRAPVDGAALQAYARELAPEAQAYGLDLSVQPGHDDDGWQAKLDLLVSDPVPVVSFTFGLPEDDVVRRLRAAGTTVLVTVTTAREAAAAAEAGADGLVVQGPRAGGHSATFDPSRTIGGQATADVVQEVRGATALPVIGTGGVGGGEDVRAILAAGAQMVAVGTLLLRADEAGTPETYRRALVDPAFTRTIVTRAFSGRPARSLRNGFAQRHPHAPSAYPAVNRLTLPLRAAAARAGDMQRISLWAGTGWRGARDESAADAVARLAAAL</sequence>
<dbReference type="PANTHER" id="PTHR42747">
    <property type="entry name" value="NITRONATE MONOOXYGENASE-RELATED"/>
    <property type="match status" value="1"/>
</dbReference>
<dbReference type="CDD" id="cd04730">
    <property type="entry name" value="NPD_like"/>
    <property type="match status" value="1"/>
</dbReference>
<accession>A0A7T0PVF7</accession>
<evidence type="ECO:0000256" key="8">
    <source>
        <dbReference type="ARBA" id="ARBA00031155"/>
    </source>
</evidence>
<evidence type="ECO:0000256" key="3">
    <source>
        <dbReference type="ARBA" id="ARBA00022575"/>
    </source>
</evidence>
<dbReference type="EMBL" id="CP063989">
    <property type="protein sequence ID" value="QPL04659.1"/>
    <property type="molecule type" value="Genomic_DNA"/>
</dbReference>
<dbReference type="AlphaFoldDB" id="A0A7T0PVF7"/>
<organism evidence="10 11">
    <name type="scientific">Actinomyces respiraculi</name>
    <dbReference type="NCBI Taxonomy" id="2744574"/>
    <lineage>
        <taxon>Bacteria</taxon>
        <taxon>Bacillati</taxon>
        <taxon>Actinomycetota</taxon>
        <taxon>Actinomycetes</taxon>
        <taxon>Actinomycetales</taxon>
        <taxon>Actinomycetaceae</taxon>
        <taxon>Actinomyces</taxon>
    </lineage>
</organism>
<keyword evidence="7 10" id="KW-0503">Monooxygenase</keyword>
<keyword evidence="4" id="KW-0285">Flavoprotein</keyword>
<dbReference type="GO" id="GO:0009636">
    <property type="term" value="P:response to toxic substance"/>
    <property type="evidence" value="ECO:0007669"/>
    <property type="project" value="UniProtKB-KW"/>
</dbReference>
<dbReference type="SUPFAM" id="SSF51412">
    <property type="entry name" value="Inosine monophosphate dehydrogenase (IMPDH)"/>
    <property type="match status" value="1"/>
</dbReference>
<evidence type="ECO:0000313" key="10">
    <source>
        <dbReference type="EMBL" id="QPL04659.1"/>
    </source>
</evidence>
<evidence type="ECO:0000256" key="5">
    <source>
        <dbReference type="ARBA" id="ARBA00022643"/>
    </source>
</evidence>
<keyword evidence="11" id="KW-1185">Reference proteome</keyword>
<evidence type="ECO:0000256" key="2">
    <source>
        <dbReference type="ARBA" id="ARBA00009881"/>
    </source>
</evidence>
<dbReference type="InterPro" id="IPR004136">
    <property type="entry name" value="NMO"/>
</dbReference>
<keyword evidence="3" id="KW-0216">Detoxification</keyword>
<dbReference type="InterPro" id="IPR001295">
    <property type="entry name" value="Dihydroorotate_DH_CS"/>
</dbReference>
<proteinExistence type="inferred from homology"/>
<keyword evidence="5" id="KW-0288">FMN</keyword>
<name>A0A7T0PVF7_9ACTO</name>
<dbReference type="InterPro" id="IPR013785">
    <property type="entry name" value="Aldolase_TIM"/>
</dbReference>
<dbReference type="PROSITE" id="PS00912">
    <property type="entry name" value="DHODEHASE_2"/>
    <property type="match status" value="1"/>
</dbReference>
<dbReference type="KEGG" id="arep:ID810_07610"/>
<comment type="catalytic activity">
    <reaction evidence="9">
        <text>3 propionate 3-nitronate + 3 O2 + H2O = 3 3-oxopropanoate + 2 nitrate + nitrite + H2O2 + 3 H(+)</text>
        <dbReference type="Rhea" id="RHEA:57332"/>
        <dbReference type="ChEBI" id="CHEBI:15377"/>
        <dbReference type="ChEBI" id="CHEBI:15378"/>
        <dbReference type="ChEBI" id="CHEBI:15379"/>
        <dbReference type="ChEBI" id="CHEBI:16240"/>
        <dbReference type="ChEBI" id="CHEBI:16301"/>
        <dbReference type="ChEBI" id="CHEBI:17632"/>
        <dbReference type="ChEBI" id="CHEBI:33190"/>
        <dbReference type="ChEBI" id="CHEBI:136067"/>
    </reaction>
</comment>
<evidence type="ECO:0000313" key="11">
    <source>
        <dbReference type="Proteomes" id="UP000594637"/>
    </source>
</evidence>
<dbReference type="Proteomes" id="UP000594637">
    <property type="component" value="Chromosome"/>
</dbReference>
<evidence type="ECO:0000256" key="6">
    <source>
        <dbReference type="ARBA" id="ARBA00023002"/>
    </source>
</evidence>
<evidence type="ECO:0000256" key="9">
    <source>
        <dbReference type="ARBA" id="ARBA00049401"/>
    </source>
</evidence>
<dbReference type="RefSeq" id="WP_196781487.1">
    <property type="nucleotide sequence ID" value="NZ_CP063989.1"/>
</dbReference>
<comment type="similarity">
    <text evidence="2">Belongs to the nitronate monooxygenase family. NMO class I subfamily.</text>
</comment>
<dbReference type="Pfam" id="PF03060">
    <property type="entry name" value="NMO"/>
    <property type="match status" value="1"/>
</dbReference>
<dbReference type="GO" id="GO:0006207">
    <property type="term" value="P:'de novo' pyrimidine nucleobase biosynthetic process"/>
    <property type="evidence" value="ECO:0007669"/>
    <property type="project" value="InterPro"/>
</dbReference>
<evidence type="ECO:0000256" key="4">
    <source>
        <dbReference type="ARBA" id="ARBA00022630"/>
    </source>
</evidence>